<dbReference type="SMART" id="SM00054">
    <property type="entry name" value="EFh"/>
    <property type="match status" value="2"/>
</dbReference>
<dbReference type="AlphaFoldDB" id="A0AAV2TDP8"/>
<sequence>MSWIKIPPNFAPEEAMMLIFVGLDINEDGKVTVEELRETARRERISDREVTKFLQRFDANRDGVITFDEYVRGLNLNREEAIKERRIRINERDAPPKFDVDGVEIVHSTMTVTRQKEVVAKFQELLHKYGDRDEQMNLILNEMKTYLDSQYLKTWQCLILNGSYWMKFNHEPFGSIQFQMGKNRVFVAWRINRA</sequence>
<dbReference type="EMBL" id="CAXLJL010000156">
    <property type="protein sequence ID" value="CAL5133582.1"/>
    <property type="molecule type" value="Genomic_DNA"/>
</dbReference>
<dbReference type="InterPro" id="IPR011992">
    <property type="entry name" value="EF-hand-dom_pair"/>
</dbReference>
<keyword evidence="1" id="KW-0106">Calcium</keyword>
<dbReference type="InterPro" id="IPR018247">
    <property type="entry name" value="EF_Hand_1_Ca_BS"/>
</dbReference>
<dbReference type="GO" id="GO:0030286">
    <property type="term" value="C:dynein complex"/>
    <property type="evidence" value="ECO:0007669"/>
    <property type="project" value="InterPro"/>
</dbReference>
<evidence type="ECO:0000259" key="2">
    <source>
        <dbReference type="PROSITE" id="PS50222"/>
    </source>
</evidence>
<gene>
    <name evidence="3" type="ORF">CDAUBV1_LOCUS6851</name>
</gene>
<proteinExistence type="predicted"/>
<reference evidence="3" key="1">
    <citation type="submission" date="2024-06" db="EMBL/GenBank/DDBJ databases">
        <authorList>
            <person name="Liu X."/>
            <person name="Lenzi L."/>
            <person name="Haldenby T S."/>
            <person name="Uol C."/>
        </authorList>
    </citation>
    <scope>NUCLEOTIDE SEQUENCE</scope>
</reference>
<dbReference type="Pfam" id="PF13499">
    <property type="entry name" value="EF-hand_7"/>
    <property type="match status" value="1"/>
</dbReference>
<dbReference type="Gene3D" id="3.30.740.10">
    <property type="entry name" value="Protein Inhibitor Of Neuronal Nitric Oxide Synthase"/>
    <property type="match status" value="1"/>
</dbReference>
<organism evidence="3 4">
    <name type="scientific">Calicophoron daubneyi</name>
    <name type="common">Rumen fluke</name>
    <name type="synonym">Paramphistomum daubneyi</name>
    <dbReference type="NCBI Taxonomy" id="300641"/>
    <lineage>
        <taxon>Eukaryota</taxon>
        <taxon>Metazoa</taxon>
        <taxon>Spiralia</taxon>
        <taxon>Lophotrochozoa</taxon>
        <taxon>Platyhelminthes</taxon>
        <taxon>Trematoda</taxon>
        <taxon>Digenea</taxon>
        <taxon>Plagiorchiida</taxon>
        <taxon>Pronocephalata</taxon>
        <taxon>Paramphistomoidea</taxon>
        <taxon>Paramphistomidae</taxon>
        <taxon>Calicophoron</taxon>
    </lineage>
</organism>
<dbReference type="PROSITE" id="PS00018">
    <property type="entry name" value="EF_HAND_1"/>
    <property type="match status" value="1"/>
</dbReference>
<evidence type="ECO:0000313" key="4">
    <source>
        <dbReference type="Proteomes" id="UP001497525"/>
    </source>
</evidence>
<name>A0AAV2TDP8_CALDB</name>
<evidence type="ECO:0000256" key="1">
    <source>
        <dbReference type="ARBA" id="ARBA00022837"/>
    </source>
</evidence>
<dbReference type="InterPro" id="IPR037177">
    <property type="entry name" value="DLC_sf"/>
</dbReference>
<dbReference type="Proteomes" id="UP001497525">
    <property type="component" value="Unassembled WGS sequence"/>
</dbReference>
<dbReference type="PROSITE" id="PS50222">
    <property type="entry name" value="EF_HAND_2"/>
    <property type="match status" value="1"/>
</dbReference>
<dbReference type="Pfam" id="PF01221">
    <property type="entry name" value="Dynein_light"/>
    <property type="match status" value="1"/>
</dbReference>
<dbReference type="CDD" id="cd21454">
    <property type="entry name" value="DLC-like_TAL"/>
    <property type="match status" value="1"/>
</dbReference>
<dbReference type="InterPro" id="IPR001372">
    <property type="entry name" value="Dynein_light_chain_typ-1/2"/>
</dbReference>
<accession>A0AAV2TDP8</accession>
<comment type="caution">
    <text evidence="3">The sequence shown here is derived from an EMBL/GenBank/DDBJ whole genome shotgun (WGS) entry which is preliminary data.</text>
</comment>
<dbReference type="Gene3D" id="1.10.238.10">
    <property type="entry name" value="EF-hand"/>
    <property type="match status" value="1"/>
</dbReference>
<dbReference type="GO" id="GO:0007017">
    <property type="term" value="P:microtubule-based process"/>
    <property type="evidence" value="ECO:0007669"/>
    <property type="project" value="InterPro"/>
</dbReference>
<dbReference type="SUPFAM" id="SSF54648">
    <property type="entry name" value="DLC"/>
    <property type="match status" value="1"/>
</dbReference>
<dbReference type="GO" id="GO:0005509">
    <property type="term" value="F:calcium ion binding"/>
    <property type="evidence" value="ECO:0007669"/>
    <property type="project" value="InterPro"/>
</dbReference>
<dbReference type="SMART" id="SM01375">
    <property type="entry name" value="Dynein_light"/>
    <property type="match status" value="1"/>
</dbReference>
<dbReference type="CDD" id="cd00051">
    <property type="entry name" value="EFh"/>
    <property type="match status" value="1"/>
</dbReference>
<feature type="domain" description="EF-hand" evidence="2">
    <location>
        <begin position="45"/>
        <end position="80"/>
    </location>
</feature>
<dbReference type="SUPFAM" id="SSF47473">
    <property type="entry name" value="EF-hand"/>
    <property type="match status" value="1"/>
</dbReference>
<evidence type="ECO:0000313" key="3">
    <source>
        <dbReference type="EMBL" id="CAL5133582.1"/>
    </source>
</evidence>
<dbReference type="InterPro" id="IPR002048">
    <property type="entry name" value="EF_hand_dom"/>
</dbReference>
<protein>
    <recommendedName>
        <fullName evidence="2">EF-hand domain-containing protein</fullName>
    </recommendedName>
</protein>